<reference evidence="2" key="1">
    <citation type="submission" date="2018-11" db="EMBL/GenBank/DDBJ databases">
        <authorList>
            <consortium name="Pathogen Informatics"/>
        </authorList>
    </citation>
    <scope>NUCLEOTIDE SEQUENCE</scope>
</reference>
<organism evidence="2 3">
    <name type="scientific">Protopolystoma xenopodis</name>
    <dbReference type="NCBI Taxonomy" id="117903"/>
    <lineage>
        <taxon>Eukaryota</taxon>
        <taxon>Metazoa</taxon>
        <taxon>Spiralia</taxon>
        <taxon>Lophotrochozoa</taxon>
        <taxon>Platyhelminthes</taxon>
        <taxon>Monogenea</taxon>
        <taxon>Polyopisthocotylea</taxon>
        <taxon>Polystomatidea</taxon>
        <taxon>Polystomatidae</taxon>
        <taxon>Protopolystoma</taxon>
    </lineage>
</organism>
<evidence type="ECO:0000313" key="3">
    <source>
        <dbReference type="Proteomes" id="UP000784294"/>
    </source>
</evidence>
<proteinExistence type="predicted"/>
<feature type="compositionally biased region" description="Polar residues" evidence="1">
    <location>
        <begin position="111"/>
        <end position="120"/>
    </location>
</feature>
<dbReference type="Proteomes" id="UP000784294">
    <property type="component" value="Unassembled WGS sequence"/>
</dbReference>
<gene>
    <name evidence="2" type="ORF">PXEA_LOCUS32752</name>
</gene>
<feature type="compositionally biased region" description="Basic and acidic residues" evidence="1">
    <location>
        <begin position="68"/>
        <end position="78"/>
    </location>
</feature>
<dbReference type="EMBL" id="CAAALY010260808">
    <property type="protein sequence ID" value="VEL39312.1"/>
    <property type="molecule type" value="Genomic_DNA"/>
</dbReference>
<evidence type="ECO:0000313" key="2">
    <source>
        <dbReference type="EMBL" id="VEL39312.1"/>
    </source>
</evidence>
<accession>A0A3S5B3E0</accession>
<sequence length="235" mass="26290">MTSFLLDELPAWWRQAPPILPTQLSTGSTTGTWESEMNSTLKHAKFKESHQPQLRPPAPVTDCVEGSVVKEDAIDDSTKHRKDQFGLAQKQRPQTKQSKAKRRRHFPSEVANGNESSGLSGRQEPAKSANSAKPDLEAGSQFTSKPRKERRSGNTEPRDERRITSPLEVLFHISNAKACISRLQVSGSRFAMDLDTQNGTTSLSPHVEFELPSSPTCIKTKITYYSQNNEFELRP</sequence>
<feature type="compositionally biased region" description="Basic and acidic residues" evidence="1">
    <location>
        <begin position="151"/>
        <end position="163"/>
    </location>
</feature>
<keyword evidence="3" id="KW-1185">Reference proteome</keyword>
<dbReference type="AlphaFoldDB" id="A0A3S5B3E0"/>
<comment type="caution">
    <text evidence="2">The sequence shown here is derived from an EMBL/GenBank/DDBJ whole genome shotgun (WGS) entry which is preliminary data.</text>
</comment>
<feature type="region of interest" description="Disordered" evidence="1">
    <location>
        <begin position="23"/>
        <end position="163"/>
    </location>
</feature>
<protein>
    <submittedName>
        <fullName evidence="2">Uncharacterized protein</fullName>
    </submittedName>
</protein>
<evidence type="ECO:0000256" key="1">
    <source>
        <dbReference type="SAM" id="MobiDB-lite"/>
    </source>
</evidence>
<name>A0A3S5B3E0_9PLAT</name>